<proteinExistence type="predicted"/>
<accession>A0A3G5AC83</accession>
<evidence type="ECO:0000313" key="1">
    <source>
        <dbReference type="EMBL" id="AYV84845.1"/>
    </source>
</evidence>
<name>A0A3G5AC83_9VIRU</name>
<organism evidence="1">
    <name type="scientific">Hyperionvirus sp</name>
    <dbReference type="NCBI Taxonomy" id="2487770"/>
    <lineage>
        <taxon>Viruses</taxon>
        <taxon>Varidnaviria</taxon>
        <taxon>Bamfordvirae</taxon>
        <taxon>Nucleocytoviricota</taxon>
        <taxon>Megaviricetes</taxon>
        <taxon>Imitervirales</taxon>
        <taxon>Mimiviridae</taxon>
        <taxon>Klosneuvirinae</taxon>
    </lineage>
</organism>
<protein>
    <submittedName>
        <fullName evidence="1">Uncharacterized protein</fullName>
    </submittedName>
</protein>
<reference evidence="1" key="1">
    <citation type="submission" date="2018-10" db="EMBL/GenBank/DDBJ databases">
        <title>Hidden diversity of soil giant viruses.</title>
        <authorList>
            <person name="Schulz F."/>
            <person name="Alteio L."/>
            <person name="Goudeau D."/>
            <person name="Ryan E.M."/>
            <person name="Malmstrom R.R."/>
            <person name="Blanchard J."/>
            <person name="Woyke T."/>
        </authorList>
    </citation>
    <scope>NUCLEOTIDE SEQUENCE</scope>
    <source>
        <strain evidence="1">HYV1</strain>
    </source>
</reference>
<dbReference type="EMBL" id="MK072426">
    <property type="protein sequence ID" value="AYV84845.1"/>
    <property type="molecule type" value="Genomic_DNA"/>
</dbReference>
<sequence length="33" mass="3933">MYEWGEGNFVKFIVFWEECVNFCHVVGWFVSSG</sequence>
<gene>
    <name evidence="1" type="ORF">Hyperionvirus44_3</name>
</gene>